<dbReference type="EMBL" id="VUJU01010569">
    <property type="protein sequence ID" value="KAF0713776.1"/>
    <property type="molecule type" value="Genomic_DNA"/>
</dbReference>
<gene>
    <name evidence="1" type="ORF">FWK35_00026397</name>
</gene>
<keyword evidence="2" id="KW-1185">Reference proteome</keyword>
<name>A0A6G0VY34_APHCR</name>
<evidence type="ECO:0000313" key="1">
    <source>
        <dbReference type="EMBL" id="KAF0713776.1"/>
    </source>
</evidence>
<evidence type="ECO:0000313" key="2">
    <source>
        <dbReference type="Proteomes" id="UP000478052"/>
    </source>
</evidence>
<comment type="caution">
    <text evidence="1">The sequence shown here is derived from an EMBL/GenBank/DDBJ whole genome shotgun (WGS) entry which is preliminary data.</text>
</comment>
<reference evidence="1 2" key="1">
    <citation type="submission" date="2019-08" db="EMBL/GenBank/DDBJ databases">
        <title>Whole genome of Aphis craccivora.</title>
        <authorList>
            <person name="Voronova N.V."/>
            <person name="Shulinski R.S."/>
            <person name="Bandarenka Y.V."/>
            <person name="Zhorov D.G."/>
            <person name="Warner D."/>
        </authorList>
    </citation>
    <scope>NUCLEOTIDE SEQUENCE [LARGE SCALE GENOMIC DNA]</scope>
    <source>
        <strain evidence="1">180601</strain>
        <tissue evidence="1">Whole Body</tissue>
    </source>
</reference>
<accession>A0A6G0VY34</accession>
<protein>
    <submittedName>
        <fullName evidence="1">Uncharacterized protein</fullName>
    </submittedName>
</protein>
<proteinExistence type="predicted"/>
<dbReference type="OrthoDB" id="10388196at2759"/>
<organism evidence="1 2">
    <name type="scientific">Aphis craccivora</name>
    <name type="common">Cowpea aphid</name>
    <dbReference type="NCBI Taxonomy" id="307492"/>
    <lineage>
        <taxon>Eukaryota</taxon>
        <taxon>Metazoa</taxon>
        <taxon>Ecdysozoa</taxon>
        <taxon>Arthropoda</taxon>
        <taxon>Hexapoda</taxon>
        <taxon>Insecta</taxon>
        <taxon>Pterygota</taxon>
        <taxon>Neoptera</taxon>
        <taxon>Paraneoptera</taxon>
        <taxon>Hemiptera</taxon>
        <taxon>Sternorrhyncha</taxon>
        <taxon>Aphidomorpha</taxon>
        <taxon>Aphidoidea</taxon>
        <taxon>Aphididae</taxon>
        <taxon>Aphidini</taxon>
        <taxon>Aphis</taxon>
        <taxon>Aphis</taxon>
    </lineage>
</organism>
<sequence>MSDNDDSEDCCRKDSYGDDNVISQRVLDKILCPLCHYKAESNKLTRHIGLKHKRSIRKPVKESLSSIGKIFGKESRRSVSLVPMKIIRE</sequence>
<dbReference type="AlphaFoldDB" id="A0A6G0VY34"/>
<dbReference type="Proteomes" id="UP000478052">
    <property type="component" value="Unassembled WGS sequence"/>
</dbReference>